<dbReference type="EMBL" id="MU277491">
    <property type="protein sequence ID" value="KAI0054347.1"/>
    <property type="molecule type" value="Genomic_DNA"/>
</dbReference>
<proteinExistence type="predicted"/>
<comment type="caution">
    <text evidence="1">The sequence shown here is derived from an EMBL/GenBank/DDBJ whole genome shotgun (WGS) entry which is preliminary data.</text>
</comment>
<evidence type="ECO:0000313" key="2">
    <source>
        <dbReference type="Proteomes" id="UP000814140"/>
    </source>
</evidence>
<organism evidence="1 2">
    <name type="scientific">Artomyces pyxidatus</name>
    <dbReference type="NCBI Taxonomy" id="48021"/>
    <lineage>
        <taxon>Eukaryota</taxon>
        <taxon>Fungi</taxon>
        <taxon>Dikarya</taxon>
        <taxon>Basidiomycota</taxon>
        <taxon>Agaricomycotina</taxon>
        <taxon>Agaricomycetes</taxon>
        <taxon>Russulales</taxon>
        <taxon>Auriscalpiaceae</taxon>
        <taxon>Artomyces</taxon>
    </lineage>
</organism>
<keyword evidence="2" id="KW-1185">Reference proteome</keyword>
<reference evidence="1" key="1">
    <citation type="submission" date="2021-03" db="EMBL/GenBank/DDBJ databases">
        <authorList>
            <consortium name="DOE Joint Genome Institute"/>
            <person name="Ahrendt S."/>
            <person name="Looney B.P."/>
            <person name="Miyauchi S."/>
            <person name="Morin E."/>
            <person name="Drula E."/>
            <person name="Courty P.E."/>
            <person name="Chicoki N."/>
            <person name="Fauchery L."/>
            <person name="Kohler A."/>
            <person name="Kuo A."/>
            <person name="Labutti K."/>
            <person name="Pangilinan J."/>
            <person name="Lipzen A."/>
            <person name="Riley R."/>
            <person name="Andreopoulos W."/>
            <person name="He G."/>
            <person name="Johnson J."/>
            <person name="Barry K.W."/>
            <person name="Grigoriev I.V."/>
            <person name="Nagy L."/>
            <person name="Hibbett D."/>
            <person name="Henrissat B."/>
            <person name="Matheny P.B."/>
            <person name="Labbe J."/>
            <person name="Martin F."/>
        </authorList>
    </citation>
    <scope>NUCLEOTIDE SEQUENCE</scope>
    <source>
        <strain evidence="1">HHB10654</strain>
    </source>
</reference>
<gene>
    <name evidence="1" type="ORF">BV25DRAFT_1922767</name>
</gene>
<name>A0ACB8SDN7_9AGAM</name>
<protein>
    <submittedName>
        <fullName evidence="1">Uncharacterized protein</fullName>
    </submittedName>
</protein>
<dbReference type="Proteomes" id="UP000814140">
    <property type="component" value="Unassembled WGS sequence"/>
</dbReference>
<evidence type="ECO:0000313" key="1">
    <source>
        <dbReference type="EMBL" id="KAI0054347.1"/>
    </source>
</evidence>
<accession>A0ACB8SDN7</accession>
<sequence length="253" mass="28744">MEDSKERTAESEETGAWLTMPDGRVRWVPFPNQTTDGKPLYSDAEIAKMAKESEHHLFVLLAATMLMDSKVKDIILTVLKAQKDLEKHEVAHRSLTETINTVLNMTRGERAVAEGAIVSVVSQLVAAAELRQAGSFDVLFGEVKRHVAFLQADARQMHETLGDFDMVEHNYTKIAKRMEEVEQFITAYRVDEQSRVLKDLAASLSNVLEEGDGLLRRRLDFNVTRRFLIVMLFFTFVLQCVAIYLLTVFFGMK</sequence>
<reference evidence="1" key="2">
    <citation type="journal article" date="2022" name="New Phytol.">
        <title>Evolutionary transition to the ectomycorrhizal habit in the genomes of a hyperdiverse lineage of mushroom-forming fungi.</title>
        <authorList>
            <person name="Looney B."/>
            <person name="Miyauchi S."/>
            <person name="Morin E."/>
            <person name="Drula E."/>
            <person name="Courty P.E."/>
            <person name="Kohler A."/>
            <person name="Kuo A."/>
            <person name="LaButti K."/>
            <person name="Pangilinan J."/>
            <person name="Lipzen A."/>
            <person name="Riley R."/>
            <person name="Andreopoulos W."/>
            <person name="He G."/>
            <person name="Johnson J."/>
            <person name="Nolan M."/>
            <person name="Tritt A."/>
            <person name="Barry K.W."/>
            <person name="Grigoriev I.V."/>
            <person name="Nagy L.G."/>
            <person name="Hibbett D."/>
            <person name="Henrissat B."/>
            <person name="Matheny P.B."/>
            <person name="Labbe J."/>
            <person name="Martin F.M."/>
        </authorList>
    </citation>
    <scope>NUCLEOTIDE SEQUENCE</scope>
    <source>
        <strain evidence="1">HHB10654</strain>
    </source>
</reference>